<evidence type="ECO:0000313" key="2">
    <source>
        <dbReference type="EMBL" id="QHT25225.1"/>
    </source>
</evidence>
<accession>A0A6C0ECY7</accession>
<feature type="transmembrane region" description="Helical" evidence="1">
    <location>
        <begin position="25"/>
        <end position="43"/>
    </location>
</feature>
<keyword evidence="1" id="KW-1133">Transmembrane helix</keyword>
<sequence>MIGDLINNSFKYFIDIFIDFYTSNVLKWFIYILVLILNFIAYYQNPVLRTDVPKCSGISCRWFSFITGIGAMCIYLFGLVGLWYVAPFSTNMPDYWYVPVIILTYAIIIQMTLSVKMYTNTGNDNDNLNPPPSDLLPIKDRIRLYVLILILDTIFFHQMYLDGGQALLKKHSVWDKYIISRFGSITNFYSFALGWFGLVGLGLDLLSIKFIADFNACDYDLPKSWNY</sequence>
<feature type="transmembrane region" description="Helical" evidence="1">
    <location>
        <begin position="96"/>
        <end position="115"/>
    </location>
</feature>
<feature type="transmembrane region" description="Helical" evidence="1">
    <location>
        <begin position="181"/>
        <end position="203"/>
    </location>
</feature>
<keyword evidence="1" id="KW-0812">Transmembrane</keyword>
<proteinExistence type="predicted"/>
<name>A0A6C0ECY7_9ZZZZ</name>
<feature type="transmembrane region" description="Helical" evidence="1">
    <location>
        <begin position="63"/>
        <end position="84"/>
    </location>
</feature>
<protein>
    <submittedName>
        <fullName evidence="2">Uncharacterized protein</fullName>
    </submittedName>
</protein>
<keyword evidence="1" id="KW-0472">Membrane</keyword>
<feature type="transmembrane region" description="Helical" evidence="1">
    <location>
        <begin position="142"/>
        <end position="161"/>
    </location>
</feature>
<dbReference type="AlphaFoldDB" id="A0A6C0ECY7"/>
<dbReference type="EMBL" id="MN739760">
    <property type="protein sequence ID" value="QHT25225.1"/>
    <property type="molecule type" value="Genomic_DNA"/>
</dbReference>
<evidence type="ECO:0000256" key="1">
    <source>
        <dbReference type="SAM" id="Phobius"/>
    </source>
</evidence>
<reference evidence="2" key="1">
    <citation type="journal article" date="2020" name="Nature">
        <title>Giant virus diversity and host interactions through global metagenomics.</title>
        <authorList>
            <person name="Schulz F."/>
            <person name="Roux S."/>
            <person name="Paez-Espino D."/>
            <person name="Jungbluth S."/>
            <person name="Walsh D.A."/>
            <person name="Denef V.J."/>
            <person name="McMahon K.D."/>
            <person name="Konstantinidis K.T."/>
            <person name="Eloe-Fadrosh E.A."/>
            <person name="Kyrpides N.C."/>
            <person name="Woyke T."/>
        </authorList>
    </citation>
    <scope>NUCLEOTIDE SEQUENCE</scope>
    <source>
        <strain evidence="2">GVMAG-M-3300023179-150</strain>
    </source>
</reference>
<organism evidence="2">
    <name type="scientific">viral metagenome</name>
    <dbReference type="NCBI Taxonomy" id="1070528"/>
    <lineage>
        <taxon>unclassified sequences</taxon>
        <taxon>metagenomes</taxon>
        <taxon>organismal metagenomes</taxon>
    </lineage>
</organism>